<proteinExistence type="predicted"/>
<keyword evidence="2" id="KW-0342">GTP-binding</keyword>
<accession>A0AAD5LJG4</accession>
<evidence type="ECO:0000256" key="1">
    <source>
        <dbReference type="ARBA" id="ARBA00022741"/>
    </source>
</evidence>
<dbReference type="Gene3D" id="3.10.20.30">
    <property type="match status" value="1"/>
</dbReference>
<dbReference type="PROSITE" id="PS51710">
    <property type="entry name" value="G_OBG"/>
    <property type="match status" value="1"/>
</dbReference>
<dbReference type="AlphaFoldDB" id="A0AAD5LJG4"/>
<dbReference type="SUPFAM" id="SSF81271">
    <property type="entry name" value="TGS-like"/>
    <property type="match status" value="1"/>
</dbReference>
<dbReference type="Gene3D" id="6.10.140.1070">
    <property type="match status" value="2"/>
</dbReference>
<dbReference type="Pfam" id="PF01926">
    <property type="entry name" value="MMR_HSR1"/>
    <property type="match status" value="1"/>
</dbReference>
<dbReference type="Proteomes" id="UP001209570">
    <property type="component" value="Unassembled WGS sequence"/>
</dbReference>
<sequence>MGILDRIKEIEDEMKRTQKNKATEGHLGHLKAKLAKLRTELLEGDKAGGGGGGEGFDVARSGDGRVALIGFPSVGKSTLLSQLTETESEQSSVEFTTLTCIPGNLIYNDVRIQLLDLPGIIEGAAHGRGRGREVIAVAKSADMILMVLDAGQEAGNRHREILENELETVGLRLNRQPPDIYLKRKAGGGISFNSTVRLTKLGDDPYKTVYKILHEYKIHNCELLFREDASTDDLIDVIEGNRKYIKCLYVYNKIDTLNFDTLLAKMWDYMGLTRVYTKRRGEAPQFEEPVVLSSQRKGTTISSACISISKDMLDNFNYALVWGTSTKYNPQRVGREHVLEDEDVLQVVVKTANQQKRDKNYNQKVQAYFDKYKRKKKALKT</sequence>
<comment type="caution">
    <text evidence="5">The sequence shown here is derived from an EMBL/GenBank/DDBJ whole genome shotgun (WGS) entry which is preliminary data.</text>
</comment>
<dbReference type="Pfam" id="PF16897">
    <property type="entry name" value="MMR_HSR1_Xtn"/>
    <property type="match status" value="1"/>
</dbReference>
<dbReference type="PROSITE" id="PS00905">
    <property type="entry name" value="GTP1_OBG"/>
    <property type="match status" value="1"/>
</dbReference>
<dbReference type="PROSITE" id="PS51880">
    <property type="entry name" value="TGS"/>
    <property type="match status" value="1"/>
</dbReference>
<dbReference type="NCBIfam" id="TIGR00231">
    <property type="entry name" value="small_GTP"/>
    <property type="match status" value="1"/>
</dbReference>
<organism evidence="5 6">
    <name type="scientific">Pythium insidiosum</name>
    <name type="common">Pythiosis disease agent</name>
    <dbReference type="NCBI Taxonomy" id="114742"/>
    <lineage>
        <taxon>Eukaryota</taxon>
        <taxon>Sar</taxon>
        <taxon>Stramenopiles</taxon>
        <taxon>Oomycota</taxon>
        <taxon>Peronosporomycetes</taxon>
        <taxon>Pythiales</taxon>
        <taxon>Pythiaceae</taxon>
        <taxon>Pythium</taxon>
    </lineage>
</organism>
<keyword evidence="6" id="KW-1185">Reference proteome</keyword>
<dbReference type="GO" id="GO:0003924">
    <property type="term" value="F:GTPase activity"/>
    <property type="evidence" value="ECO:0007669"/>
    <property type="project" value="InterPro"/>
</dbReference>
<dbReference type="PANTHER" id="PTHR43127">
    <property type="entry name" value="DEVELOPMENTALLY-REGULATED GTP-BINDING PROTEIN 2"/>
    <property type="match status" value="1"/>
</dbReference>
<evidence type="ECO:0000313" key="6">
    <source>
        <dbReference type="Proteomes" id="UP001209570"/>
    </source>
</evidence>
<name>A0AAD5LJG4_PYTIN</name>
<evidence type="ECO:0008006" key="7">
    <source>
        <dbReference type="Google" id="ProtNLM"/>
    </source>
</evidence>
<dbReference type="CDD" id="cd01896">
    <property type="entry name" value="DRG"/>
    <property type="match status" value="1"/>
</dbReference>
<dbReference type="InterPro" id="IPR027417">
    <property type="entry name" value="P-loop_NTPase"/>
</dbReference>
<dbReference type="PRINTS" id="PR00326">
    <property type="entry name" value="GTP1OBG"/>
</dbReference>
<dbReference type="InterPro" id="IPR031662">
    <property type="entry name" value="GTP-binding_2"/>
</dbReference>
<dbReference type="GO" id="GO:0005525">
    <property type="term" value="F:GTP binding"/>
    <property type="evidence" value="ECO:0007669"/>
    <property type="project" value="UniProtKB-KW"/>
</dbReference>
<dbReference type="InterPro" id="IPR012676">
    <property type="entry name" value="TGS-like"/>
</dbReference>
<dbReference type="InterPro" id="IPR012675">
    <property type="entry name" value="Beta-grasp_dom_sf"/>
</dbReference>
<evidence type="ECO:0000259" key="3">
    <source>
        <dbReference type="PROSITE" id="PS51710"/>
    </source>
</evidence>
<dbReference type="InterPro" id="IPR006073">
    <property type="entry name" value="GTP-bd"/>
</dbReference>
<reference evidence="5" key="1">
    <citation type="submission" date="2021-12" db="EMBL/GenBank/DDBJ databases">
        <title>Prjna785345.</title>
        <authorList>
            <person name="Rujirawat T."/>
            <person name="Krajaejun T."/>
        </authorList>
    </citation>
    <scope>NUCLEOTIDE SEQUENCE</scope>
    <source>
        <strain evidence="5">Pi057C3</strain>
    </source>
</reference>
<feature type="domain" description="TGS" evidence="4">
    <location>
        <begin position="271"/>
        <end position="349"/>
    </location>
</feature>
<evidence type="ECO:0000259" key="4">
    <source>
        <dbReference type="PROSITE" id="PS51880"/>
    </source>
</evidence>
<feature type="domain" description="OBG-type G" evidence="3">
    <location>
        <begin position="64"/>
        <end position="258"/>
    </location>
</feature>
<dbReference type="FunFam" id="3.10.20.30:FF:000003">
    <property type="entry name" value="Developmentally-regulated GTP-binding protein 1"/>
    <property type="match status" value="1"/>
</dbReference>
<evidence type="ECO:0000256" key="2">
    <source>
        <dbReference type="ARBA" id="ARBA00023134"/>
    </source>
</evidence>
<evidence type="ECO:0000313" key="5">
    <source>
        <dbReference type="EMBL" id="KAJ0400230.1"/>
    </source>
</evidence>
<dbReference type="InterPro" id="IPR005225">
    <property type="entry name" value="Small_GTP-bd"/>
</dbReference>
<keyword evidence="1" id="KW-0547">Nucleotide-binding</keyword>
<protein>
    <recommendedName>
        <fullName evidence="7">GTP-binding protein</fullName>
    </recommendedName>
</protein>
<dbReference type="EMBL" id="JAKCXM010000159">
    <property type="protein sequence ID" value="KAJ0400230.1"/>
    <property type="molecule type" value="Genomic_DNA"/>
</dbReference>
<dbReference type="InterPro" id="IPR031167">
    <property type="entry name" value="G_OBG"/>
</dbReference>
<gene>
    <name evidence="5" type="ORF">P43SY_006194</name>
</gene>
<dbReference type="Pfam" id="PF02824">
    <property type="entry name" value="TGS"/>
    <property type="match status" value="1"/>
</dbReference>
<dbReference type="InterPro" id="IPR004095">
    <property type="entry name" value="TGS"/>
</dbReference>
<dbReference type="SUPFAM" id="SSF52540">
    <property type="entry name" value="P-loop containing nucleoside triphosphate hydrolases"/>
    <property type="match status" value="1"/>
</dbReference>
<dbReference type="InterPro" id="IPR006074">
    <property type="entry name" value="GTP1-OBG_CS"/>
</dbReference>
<dbReference type="InterPro" id="IPR045001">
    <property type="entry name" value="DRG"/>
</dbReference>